<proteinExistence type="predicted"/>
<name>A0A6A6RHH0_9PLEO</name>
<keyword evidence="3" id="KW-1185">Reference proteome</keyword>
<feature type="compositionally biased region" description="Acidic residues" evidence="1">
    <location>
        <begin position="28"/>
        <end position="41"/>
    </location>
</feature>
<evidence type="ECO:0000313" key="3">
    <source>
        <dbReference type="Proteomes" id="UP000799753"/>
    </source>
</evidence>
<reference evidence="2" key="1">
    <citation type="journal article" date="2020" name="Stud. Mycol.">
        <title>101 Dothideomycetes genomes: a test case for predicting lifestyles and emergence of pathogens.</title>
        <authorList>
            <person name="Haridas S."/>
            <person name="Albert R."/>
            <person name="Binder M."/>
            <person name="Bloem J."/>
            <person name="Labutti K."/>
            <person name="Salamov A."/>
            <person name="Andreopoulos B."/>
            <person name="Baker S."/>
            <person name="Barry K."/>
            <person name="Bills G."/>
            <person name="Bluhm B."/>
            <person name="Cannon C."/>
            <person name="Castanera R."/>
            <person name="Culley D."/>
            <person name="Daum C."/>
            <person name="Ezra D."/>
            <person name="Gonzalez J."/>
            <person name="Henrissat B."/>
            <person name="Kuo A."/>
            <person name="Liang C."/>
            <person name="Lipzen A."/>
            <person name="Lutzoni F."/>
            <person name="Magnuson J."/>
            <person name="Mondo S."/>
            <person name="Nolan M."/>
            <person name="Ohm R."/>
            <person name="Pangilinan J."/>
            <person name="Park H.-J."/>
            <person name="Ramirez L."/>
            <person name="Alfaro M."/>
            <person name="Sun H."/>
            <person name="Tritt A."/>
            <person name="Yoshinaga Y."/>
            <person name="Zwiers L.-H."/>
            <person name="Turgeon B."/>
            <person name="Goodwin S."/>
            <person name="Spatafora J."/>
            <person name="Crous P."/>
            <person name="Grigoriev I."/>
        </authorList>
    </citation>
    <scope>NUCLEOTIDE SEQUENCE</scope>
    <source>
        <strain evidence="2">CBS 473.64</strain>
    </source>
</reference>
<feature type="region of interest" description="Disordered" evidence="1">
    <location>
        <begin position="24"/>
        <end position="53"/>
    </location>
</feature>
<gene>
    <name evidence="2" type="ORF">P280DRAFT_485480</name>
</gene>
<dbReference type="Proteomes" id="UP000799753">
    <property type="component" value="Unassembled WGS sequence"/>
</dbReference>
<evidence type="ECO:0000256" key="1">
    <source>
        <dbReference type="SAM" id="MobiDB-lite"/>
    </source>
</evidence>
<evidence type="ECO:0000313" key="2">
    <source>
        <dbReference type="EMBL" id="KAF2634433.1"/>
    </source>
</evidence>
<dbReference type="AlphaFoldDB" id="A0A6A6RHH0"/>
<accession>A0A6A6RHH0</accession>
<sequence>MGGGGGGSGPRCIRNNCWLAGGKSESEAVGDDGSGESEGESESTSMGGHHRRTAVEKSVRCAVVRVFVMAHRRGWEGYQPPRPANQLTRAAPDLQHRNHAARSVLVPCSPSLRSCIETRERARCVFTAMSTALPLYRSIQPYSNSQLDASIIYLSFISGRVCTMGRGECQPGLSLFLYRAFARSHHDDPIFRSR</sequence>
<protein>
    <submittedName>
        <fullName evidence="2">Uncharacterized protein</fullName>
    </submittedName>
</protein>
<organism evidence="2 3">
    <name type="scientific">Massarina eburnea CBS 473.64</name>
    <dbReference type="NCBI Taxonomy" id="1395130"/>
    <lineage>
        <taxon>Eukaryota</taxon>
        <taxon>Fungi</taxon>
        <taxon>Dikarya</taxon>
        <taxon>Ascomycota</taxon>
        <taxon>Pezizomycotina</taxon>
        <taxon>Dothideomycetes</taxon>
        <taxon>Pleosporomycetidae</taxon>
        <taxon>Pleosporales</taxon>
        <taxon>Massarineae</taxon>
        <taxon>Massarinaceae</taxon>
        <taxon>Massarina</taxon>
    </lineage>
</organism>
<dbReference type="EMBL" id="MU006830">
    <property type="protein sequence ID" value="KAF2634433.1"/>
    <property type="molecule type" value="Genomic_DNA"/>
</dbReference>